<dbReference type="InterPro" id="IPR011252">
    <property type="entry name" value="Fibrogen-bd_dom1"/>
</dbReference>
<dbReference type="SUPFAM" id="SSF49464">
    <property type="entry name" value="Carboxypeptidase regulatory domain-like"/>
    <property type="match status" value="1"/>
</dbReference>
<comment type="subcellular location">
    <subcellularLocation>
        <location evidence="1">Secreted</location>
        <location evidence="1">Cell wall</location>
        <topology evidence="1">Peptidoglycan-anchor</topology>
    </subcellularLocation>
</comment>
<dbReference type="STRING" id="29367.CLPUN_35360"/>
<comment type="caution">
    <text evidence="12">The sequence shown here is derived from an EMBL/GenBank/DDBJ whole genome shotgun (WGS) entry which is preliminary data.</text>
</comment>
<evidence type="ECO:0000256" key="3">
    <source>
        <dbReference type="ARBA" id="ARBA00022512"/>
    </source>
</evidence>
<dbReference type="GO" id="GO:0005518">
    <property type="term" value="F:collagen binding"/>
    <property type="evidence" value="ECO:0007669"/>
    <property type="project" value="InterPro"/>
</dbReference>
<dbReference type="InterPro" id="IPR041033">
    <property type="entry name" value="SpaA_PFL_dom_1"/>
</dbReference>
<comment type="similarity">
    <text evidence="2">Belongs to the serine-aspartate repeat-containing protein (SDr) family.</text>
</comment>
<evidence type="ECO:0000256" key="4">
    <source>
        <dbReference type="ARBA" id="ARBA00022525"/>
    </source>
</evidence>
<keyword evidence="8" id="KW-1133">Transmembrane helix</keyword>
<gene>
    <name evidence="12" type="ORF">CLPUN_35360</name>
</gene>
<keyword evidence="5" id="KW-0732">Signal</keyword>
<dbReference type="InterPro" id="IPR041171">
    <property type="entry name" value="SDR_Ig"/>
</dbReference>
<dbReference type="Gene3D" id="2.60.40.10">
    <property type="entry name" value="Immunoglobulins"/>
    <property type="match status" value="4"/>
</dbReference>
<feature type="domain" description="SDR-like Ig" evidence="11">
    <location>
        <begin position="270"/>
        <end position="364"/>
    </location>
</feature>
<dbReference type="Gene3D" id="2.60.40.1120">
    <property type="entry name" value="Carboxypeptidase-like, regulatory domain"/>
    <property type="match status" value="1"/>
</dbReference>
<dbReference type="GO" id="GO:0007155">
    <property type="term" value="P:cell adhesion"/>
    <property type="evidence" value="ECO:0007669"/>
    <property type="project" value="InterPro"/>
</dbReference>
<feature type="domain" description="Collagen binding" evidence="9">
    <location>
        <begin position="939"/>
        <end position="1048"/>
    </location>
</feature>
<evidence type="ECO:0000256" key="7">
    <source>
        <dbReference type="SAM" id="MobiDB-lite"/>
    </source>
</evidence>
<feature type="domain" description="SpaA-like prealbumin fold" evidence="10">
    <location>
        <begin position="1076"/>
        <end position="1157"/>
    </location>
</feature>
<feature type="transmembrane region" description="Helical" evidence="8">
    <location>
        <begin position="1822"/>
        <end position="1841"/>
    </location>
</feature>
<evidence type="ECO:0000256" key="8">
    <source>
        <dbReference type="SAM" id="Phobius"/>
    </source>
</evidence>
<feature type="domain" description="SpaA-like prealbumin fold" evidence="10">
    <location>
        <begin position="1273"/>
        <end position="1355"/>
    </location>
</feature>
<organism evidence="12 13">
    <name type="scientific">Clostridium puniceum</name>
    <dbReference type="NCBI Taxonomy" id="29367"/>
    <lineage>
        <taxon>Bacteria</taxon>
        <taxon>Bacillati</taxon>
        <taxon>Bacillota</taxon>
        <taxon>Clostridia</taxon>
        <taxon>Eubacteriales</taxon>
        <taxon>Clostridiaceae</taxon>
        <taxon>Clostridium</taxon>
    </lineage>
</organism>
<dbReference type="Proteomes" id="UP000190890">
    <property type="component" value="Unassembled WGS sequence"/>
</dbReference>
<feature type="compositionally biased region" description="Low complexity" evidence="7">
    <location>
        <begin position="1712"/>
        <end position="1742"/>
    </location>
</feature>
<feature type="region of interest" description="Disordered" evidence="7">
    <location>
        <begin position="1646"/>
        <end position="1665"/>
    </location>
</feature>
<dbReference type="InterPro" id="IPR008456">
    <property type="entry name" value="Collagen-bd_dom"/>
</dbReference>
<proteinExistence type="inferred from homology"/>
<dbReference type="RefSeq" id="WP_077848555.1">
    <property type="nucleotide sequence ID" value="NZ_LZZM01000190.1"/>
</dbReference>
<feature type="domain" description="SpaA-like prealbumin fold" evidence="10">
    <location>
        <begin position="1380"/>
        <end position="1451"/>
    </location>
</feature>
<dbReference type="EMBL" id="LZZM01000190">
    <property type="protein sequence ID" value="OOM75099.1"/>
    <property type="molecule type" value="Genomic_DNA"/>
</dbReference>
<feature type="domain" description="Collagen binding" evidence="9">
    <location>
        <begin position="523"/>
        <end position="627"/>
    </location>
</feature>
<dbReference type="Pfam" id="PF05737">
    <property type="entry name" value="Collagen_bind"/>
    <property type="match status" value="3"/>
</dbReference>
<feature type="domain" description="Collagen binding" evidence="9">
    <location>
        <begin position="786"/>
        <end position="894"/>
    </location>
</feature>
<dbReference type="OrthoDB" id="3194789at2"/>
<dbReference type="PANTHER" id="PTHR36108:SF13">
    <property type="entry name" value="COLOSSIN-B-RELATED"/>
    <property type="match status" value="1"/>
</dbReference>
<evidence type="ECO:0000259" key="10">
    <source>
        <dbReference type="Pfam" id="PF17802"/>
    </source>
</evidence>
<evidence type="ECO:0000259" key="9">
    <source>
        <dbReference type="Pfam" id="PF05737"/>
    </source>
</evidence>
<dbReference type="InterPro" id="IPR013783">
    <property type="entry name" value="Ig-like_fold"/>
</dbReference>
<dbReference type="SUPFAM" id="SSF49478">
    <property type="entry name" value="Cna protein B-type domain"/>
    <property type="match status" value="4"/>
</dbReference>
<keyword evidence="8" id="KW-0812">Transmembrane</keyword>
<reference evidence="12 13" key="1">
    <citation type="submission" date="2016-05" db="EMBL/GenBank/DDBJ databases">
        <title>Microbial solvent formation.</title>
        <authorList>
            <person name="Poehlein A."/>
            <person name="Montoya Solano J.D."/>
            <person name="Flitsch S."/>
            <person name="Krabben P."/>
            <person name="Duerre P."/>
            <person name="Daniel R."/>
        </authorList>
    </citation>
    <scope>NUCLEOTIDE SEQUENCE [LARGE SCALE GENOMIC DNA]</scope>
    <source>
        <strain evidence="12 13">DSM 2619</strain>
    </source>
</reference>
<accession>A0A1S8TBV7</accession>
<sequence length="1846" mass="204799">MKNKNLIRRIGTFLVVFLFVLQMWPSLLLNNKAFADELNDFPFIIDISQNGEDGNSYDLSQKRFNKDDELKINFKFKIPNGEKINSGEKYKIKIPEEFNVKGINITSIKTKDKSSNLNGEVTTGPAANKDSDNVISGFDVSSDASADKTSEDNQIQITITKSDNLNELIVEFENTKEIDSEVTGEFYVDAELNSEKIGDAASKTIAFAENNKTIETFDVNFADEKEINFPFITGVYLSADRFEGNIDIGEDDFKDNYGSYLEDLKKKEIEKDSQMFIGYTFKIPQGQKVEAGQTFIVDLPKEFKTQSDMSQHIIATDGSTIGTVHFTTDNKVTITFSGQVNTDDSDIEGNFWFGRALNKAEIGNENPVNITFKTPYFEDKTFNLNFKQEPFKEEEPKINKTGEYSPNDQTINWKIEATAGNLDRENFTIVDGLDVTKHTYISGSLKVDGASVDDSNFVDNNLNYNFGVVSRGEKKVIEFKTKPSDDILNSQGSSNYINNKANLKIDDKSDVTSQKTVEVKNDYLYKSGSYNSSTKSIDWTIETNKSKIDFENPIVKDELPEGLSLKKDSVTLDGASKTTADYSYDEVTRTFTYNLPSDSLQHTIKFSTPIDNSIIQDTFSKTYTFNNVAQLDVNNGQHFNFNASGVGVGVTGDMLTKNAINYDPVTKEVTWHINVNGIGININNAKVKEFIDSNQEYVDGSLFVSNNSSATIAEVASENITQYHKEYEISLGDINSSQTITLKTKVTNNNIIYNNGRSSVNNFCKLVGDNIKSYDASANQGFDTTLITKDGSYNYNTREITWTINVNSAKMPIDAVKVIDNVKPGQEYVDDSFKIERTAGTSDAELTSNGFSYDQTSSSDKGQGGVLTYDFGGTISDSYKITFKTKVASDSEFDQNKDKVVANEAFVKTTSTSNEIKVSKDVTIKNYLISKDYDYTWGNDFITWKISVNKNNVLLDKIKVTDTLPDGLQIDMDSVKLYEVQFDSDGNEQSRTQVSAGYTANYDFDSRDFVLEYPNPTNKSYLITFDTSVKTSGTSFSNSVKLESDNSGAANSSTKATSQVYYQEDVSGGGASLTSGSIVITKVDKNDNKPLSGAQFELLKDEKVMQVSEPTGNDGKAKFKKIAFGKEYIVKEIKSPYGYKLSDEEYKFTITKSNVVSENAKQYTFADERYIKNIEFQKNGEDNKPLKGAEFKLYATLDTSFSNPLKTAVSNENGLVRFEVVELGDYKIKETTAPEGYLLSNQVIDVTVDGTGESGDTIKTNPDIIKDDLIKKSIQLYKKSKLNQPLSGAAFSLYKESDTEFKNPIQTQISDIQGLVNFADVPYGNYAIKETVAPIGYVVSNTKITATVDDTGNVSDIVKANPYEIENEVAPVAPTLVEKDIKLIKKSADDKFLKGAEFSLYKAEDTDFANPLKTVASNENGLVRFEKVQPGNYVIKETKAPEGYELSDKTLSIPKGYFVENEITIIDVGVVIDEKTTPKPPTSTGIVKDENGKTINELKPTITVEEDGSKTVTVKGKDSIVFVDKNGNKNPVPDTSKIGFSSDKVKIDENGNIIIKDLKDGDNEKSKIYFDLGNGEKVVIGTVEVNVSKDGNVNLVIELIDPYGKITDSSTEDPVEGAKVTVYYADTERNKNLGKKPNTIVELPIIPGFEPNDNKNPQNSNKDGDYAMMVYPYTDYYIVVTKDGYKKYTSPTISVEEEIIKHDIQMDKIKKSSSSGHTSSSKDNTKNSDSSNAIDNNNTNDGTKNDVDNQNTNVQTKGDVDNTNSSNEFGNNFGVLNEASNITEDNNINSSLEPQETLAKDSNLNNKKQAEKLPQAGSFIDFSVLIVLGLVFMVFGVILRFKKKFI</sequence>
<name>A0A1S8TBV7_9CLOT</name>
<evidence type="ECO:0000256" key="2">
    <source>
        <dbReference type="ARBA" id="ARBA00007257"/>
    </source>
</evidence>
<dbReference type="Gene3D" id="2.60.40.740">
    <property type="match status" value="4"/>
</dbReference>
<keyword evidence="8" id="KW-0472">Membrane</keyword>
<evidence type="ECO:0000313" key="13">
    <source>
        <dbReference type="Proteomes" id="UP000190890"/>
    </source>
</evidence>
<evidence type="ECO:0000256" key="5">
    <source>
        <dbReference type="ARBA" id="ARBA00022729"/>
    </source>
</evidence>
<dbReference type="SUPFAM" id="SSF49401">
    <property type="entry name" value="Bacterial adhesins"/>
    <property type="match status" value="7"/>
</dbReference>
<keyword evidence="6" id="KW-0572">Peptidoglycan-anchor</keyword>
<evidence type="ECO:0000259" key="11">
    <source>
        <dbReference type="Pfam" id="PF17961"/>
    </source>
</evidence>
<keyword evidence="13" id="KW-1185">Reference proteome</keyword>
<dbReference type="Pfam" id="PF17961">
    <property type="entry name" value="Big_8"/>
    <property type="match status" value="1"/>
</dbReference>
<keyword evidence="4" id="KW-0964">Secreted</keyword>
<dbReference type="Pfam" id="PF17802">
    <property type="entry name" value="SpaA"/>
    <property type="match status" value="4"/>
</dbReference>
<feature type="region of interest" description="Disordered" evidence="7">
    <location>
        <begin position="1706"/>
        <end position="1772"/>
    </location>
</feature>
<protein>
    <submittedName>
        <fullName evidence="12">Cna protein B-type domain protein</fullName>
    </submittedName>
</protein>
<dbReference type="InterPro" id="IPR008969">
    <property type="entry name" value="CarboxyPept-like_regulatory"/>
</dbReference>
<dbReference type="Gene3D" id="2.60.40.1280">
    <property type="match status" value="1"/>
</dbReference>
<evidence type="ECO:0000256" key="6">
    <source>
        <dbReference type="ARBA" id="ARBA00023088"/>
    </source>
</evidence>
<evidence type="ECO:0000313" key="12">
    <source>
        <dbReference type="EMBL" id="OOM75099.1"/>
    </source>
</evidence>
<evidence type="ECO:0000256" key="1">
    <source>
        <dbReference type="ARBA" id="ARBA00004168"/>
    </source>
</evidence>
<dbReference type="PANTHER" id="PTHR36108">
    <property type="entry name" value="COLOSSIN-B-RELATED"/>
    <property type="match status" value="1"/>
</dbReference>
<feature type="compositionally biased region" description="Polar residues" evidence="7">
    <location>
        <begin position="1750"/>
        <end position="1770"/>
    </location>
</feature>
<feature type="domain" description="SpaA-like prealbumin fold" evidence="10">
    <location>
        <begin position="1173"/>
        <end position="1252"/>
    </location>
</feature>
<dbReference type="InterPro" id="IPR008966">
    <property type="entry name" value="Adhesion_dom_sf"/>
</dbReference>
<keyword evidence="3" id="KW-0134">Cell wall</keyword>